<feature type="region of interest" description="Disordered" evidence="1">
    <location>
        <begin position="1"/>
        <end position="39"/>
    </location>
</feature>
<keyword evidence="2" id="KW-0472">Membrane</keyword>
<proteinExistence type="predicted"/>
<evidence type="ECO:0000313" key="4">
    <source>
        <dbReference type="Proteomes" id="UP000289738"/>
    </source>
</evidence>
<feature type="compositionally biased region" description="Polar residues" evidence="1">
    <location>
        <begin position="17"/>
        <end position="38"/>
    </location>
</feature>
<gene>
    <name evidence="3" type="ORF">Ahy_A10g049741</name>
</gene>
<keyword evidence="2" id="KW-0812">Transmembrane</keyword>
<evidence type="ECO:0000256" key="2">
    <source>
        <dbReference type="SAM" id="Phobius"/>
    </source>
</evidence>
<sequence>METAPPSPFPIRESHPSSEAQKSTLPNQNPSFLLNGSTAVPPPSVLSAPSVLPLSPCPEPKPSLVGYSSARRPHPPASLFEAWSSSPSCRGSPLAARRPSLRRSAATSVAVSVVPCHLVTTDFICLHSWSENDMLPQRGMLAAPRMASLRSLLRLVTLHWPFSWMRSRLDEINNNNINNKSALPSGSMIIWYLALEIGNFWLHYWLLLIYHAMMLSLAMSR</sequence>
<evidence type="ECO:0000256" key="1">
    <source>
        <dbReference type="SAM" id="MobiDB-lite"/>
    </source>
</evidence>
<comment type="caution">
    <text evidence="3">The sequence shown here is derived from an EMBL/GenBank/DDBJ whole genome shotgun (WGS) entry which is preliminary data.</text>
</comment>
<protein>
    <submittedName>
        <fullName evidence="3">Uncharacterized protein</fullName>
    </submittedName>
</protein>
<reference evidence="3 4" key="1">
    <citation type="submission" date="2019-01" db="EMBL/GenBank/DDBJ databases">
        <title>Sequencing of cultivated peanut Arachis hypogaea provides insights into genome evolution and oil improvement.</title>
        <authorList>
            <person name="Chen X."/>
        </authorList>
    </citation>
    <scope>NUCLEOTIDE SEQUENCE [LARGE SCALE GENOMIC DNA]</scope>
    <source>
        <strain evidence="4">cv. Fuhuasheng</strain>
        <tissue evidence="3">Leaves</tissue>
    </source>
</reference>
<dbReference type="Proteomes" id="UP000289738">
    <property type="component" value="Chromosome A10"/>
</dbReference>
<dbReference type="EMBL" id="SDMP01000010">
    <property type="protein sequence ID" value="RYR34738.1"/>
    <property type="molecule type" value="Genomic_DNA"/>
</dbReference>
<keyword evidence="2" id="KW-1133">Transmembrane helix</keyword>
<evidence type="ECO:0000313" key="3">
    <source>
        <dbReference type="EMBL" id="RYR34738.1"/>
    </source>
</evidence>
<keyword evidence="4" id="KW-1185">Reference proteome</keyword>
<accession>A0A445B7T2</accession>
<name>A0A445B7T2_ARAHY</name>
<organism evidence="3 4">
    <name type="scientific">Arachis hypogaea</name>
    <name type="common">Peanut</name>
    <dbReference type="NCBI Taxonomy" id="3818"/>
    <lineage>
        <taxon>Eukaryota</taxon>
        <taxon>Viridiplantae</taxon>
        <taxon>Streptophyta</taxon>
        <taxon>Embryophyta</taxon>
        <taxon>Tracheophyta</taxon>
        <taxon>Spermatophyta</taxon>
        <taxon>Magnoliopsida</taxon>
        <taxon>eudicotyledons</taxon>
        <taxon>Gunneridae</taxon>
        <taxon>Pentapetalae</taxon>
        <taxon>rosids</taxon>
        <taxon>fabids</taxon>
        <taxon>Fabales</taxon>
        <taxon>Fabaceae</taxon>
        <taxon>Papilionoideae</taxon>
        <taxon>50 kb inversion clade</taxon>
        <taxon>dalbergioids sensu lato</taxon>
        <taxon>Dalbergieae</taxon>
        <taxon>Pterocarpus clade</taxon>
        <taxon>Arachis</taxon>
    </lineage>
</organism>
<feature type="transmembrane region" description="Helical" evidence="2">
    <location>
        <begin position="189"/>
        <end position="213"/>
    </location>
</feature>
<dbReference type="AlphaFoldDB" id="A0A445B7T2"/>